<dbReference type="InterPro" id="IPR029016">
    <property type="entry name" value="GAF-like_dom_sf"/>
</dbReference>
<dbReference type="SUPFAM" id="SSF55781">
    <property type="entry name" value="GAF domain-like"/>
    <property type="match status" value="1"/>
</dbReference>
<feature type="compositionally biased region" description="Polar residues" evidence="6">
    <location>
        <begin position="756"/>
        <end position="765"/>
    </location>
</feature>
<evidence type="ECO:0000313" key="8">
    <source>
        <dbReference type="EMBL" id="QEI06303.1"/>
    </source>
</evidence>
<keyword evidence="9" id="KW-1185">Reference proteome</keyword>
<evidence type="ECO:0000313" key="9">
    <source>
        <dbReference type="Proteomes" id="UP000325161"/>
    </source>
</evidence>
<evidence type="ECO:0000259" key="7">
    <source>
        <dbReference type="PROSITE" id="PS50045"/>
    </source>
</evidence>
<feature type="compositionally biased region" description="Polar residues" evidence="6">
    <location>
        <begin position="395"/>
        <end position="408"/>
    </location>
</feature>
<dbReference type="OrthoDB" id="9761705at2"/>
<protein>
    <submittedName>
        <fullName evidence="8">Sigma-54-dependent Fis family transcriptional regulator</fullName>
    </submittedName>
</protein>
<name>A0A5C0AXZ5_9BURK</name>
<dbReference type="InterPro" id="IPR025662">
    <property type="entry name" value="Sigma_54_int_dom_ATP-bd_1"/>
</dbReference>
<reference evidence="8 9" key="1">
    <citation type="submission" date="2019-08" db="EMBL/GenBank/DDBJ databases">
        <title>Amphibian skin-associated Pigmentiphaga: genome sequence and occurrence across geography and hosts.</title>
        <authorList>
            <person name="Bletz M.C."/>
            <person name="Bunk B."/>
            <person name="Sproeer C."/>
            <person name="Biwer P."/>
            <person name="Reiter S."/>
            <person name="Rabemananjara F.C.E."/>
            <person name="Schulz S."/>
            <person name="Overmann J."/>
            <person name="Vences M."/>
        </authorList>
    </citation>
    <scope>NUCLEOTIDE SEQUENCE [LARGE SCALE GENOMIC DNA]</scope>
    <source>
        <strain evidence="8 9">Mada1488</strain>
    </source>
</reference>
<dbReference type="InterPro" id="IPR003593">
    <property type="entry name" value="AAA+_ATPase"/>
</dbReference>
<feature type="region of interest" description="Disordered" evidence="6">
    <location>
        <begin position="371"/>
        <end position="472"/>
    </location>
</feature>
<dbReference type="AlphaFoldDB" id="A0A5C0AXZ5"/>
<dbReference type="InterPro" id="IPR027417">
    <property type="entry name" value="P-loop_NTPase"/>
</dbReference>
<dbReference type="PROSITE" id="PS50045">
    <property type="entry name" value="SIGMA54_INTERACT_4"/>
    <property type="match status" value="1"/>
</dbReference>
<dbReference type="Gene3D" id="1.10.8.60">
    <property type="match status" value="1"/>
</dbReference>
<feature type="region of interest" description="Disordered" evidence="6">
    <location>
        <begin position="728"/>
        <end position="789"/>
    </location>
</feature>
<dbReference type="Gene3D" id="3.40.50.300">
    <property type="entry name" value="P-loop containing nucleotide triphosphate hydrolases"/>
    <property type="match status" value="1"/>
</dbReference>
<evidence type="ECO:0000256" key="2">
    <source>
        <dbReference type="ARBA" id="ARBA00022840"/>
    </source>
</evidence>
<dbReference type="EMBL" id="CP043046">
    <property type="protein sequence ID" value="QEI06303.1"/>
    <property type="molecule type" value="Genomic_DNA"/>
</dbReference>
<dbReference type="FunFam" id="3.40.50.300:FF:000006">
    <property type="entry name" value="DNA-binding transcriptional regulator NtrC"/>
    <property type="match status" value="1"/>
</dbReference>
<organism evidence="8 9">
    <name type="scientific">Pigmentiphaga aceris</name>
    <dbReference type="NCBI Taxonomy" id="1940612"/>
    <lineage>
        <taxon>Bacteria</taxon>
        <taxon>Pseudomonadati</taxon>
        <taxon>Pseudomonadota</taxon>
        <taxon>Betaproteobacteria</taxon>
        <taxon>Burkholderiales</taxon>
        <taxon>Alcaligenaceae</taxon>
        <taxon>Pigmentiphaga</taxon>
    </lineage>
</organism>
<feature type="domain" description="Sigma-54 factor interaction" evidence="7">
    <location>
        <begin position="473"/>
        <end position="692"/>
    </location>
</feature>
<dbReference type="CDD" id="cd00009">
    <property type="entry name" value="AAA"/>
    <property type="match status" value="1"/>
</dbReference>
<dbReference type="Proteomes" id="UP000325161">
    <property type="component" value="Chromosome"/>
</dbReference>
<dbReference type="GO" id="GO:0005524">
    <property type="term" value="F:ATP binding"/>
    <property type="evidence" value="ECO:0007669"/>
    <property type="project" value="UniProtKB-KW"/>
</dbReference>
<dbReference type="PROSITE" id="PS00688">
    <property type="entry name" value="SIGMA54_INTERACT_3"/>
    <property type="match status" value="1"/>
</dbReference>
<keyword evidence="5" id="KW-0804">Transcription</keyword>
<dbReference type="PROSITE" id="PS00675">
    <property type="entry name" value="SIGMA54_INTERACT_1"/>
    <property type="match status" value="1"/>
</dbReference>
<dbReference type="InterPro" id="IPR058031">
    <property type="entry name" value="AAA_lid_NorR"/>
</dbReference>
<evidence type="ECO:0000256" key="3">
    <source>
        <dbReference type="ARBA" id="ARBA00023015"/>
    </source>
</evidence>
<dbReference type="PANTHER" id="PTHR32071:SF77">
    <property type="entry name" value="TRANSCRIPTIONAL REGULATORY PROTEIN"/>
    <property type="match status" value="1"/>
</dbReference>
<feature type="compositionally biased region" description="Polar residues" evidence="6">
    <location>
        <begin position="415"/>
        <end position="441"/>
    </location>
</feature>
<dbReference type="Gene3D" id="3.30.450.40">
    <property type="match status" value="1"/>
</dbReference>
<dbReference type="SUPFAM" id="SSF52540">
    <property type="entry name" value="P-loop containing nucleoside triphosphate hydrolases"/>
    <property type="match status" value="1"/>
</dbReference>
<gene>
    <name evidence="8" type="ORF">FXN63_11025</name>
</gene>
<evidence type="ECO:0000256" key="5">
    <source>
        <dbReference type="ARBA" id="ARBA00023163"/>
    </source>
</evidence>
<evidence type="ECO:0000256" key="4">
    <source>
        <dbReference type="ARBA" id="ARBA00023125"/>
    </source>
</evidence>
<feature type="region of interest" description="Disordered" evidence="6">
    <location>
        <begin position="52"/>
        <end position="85"/>
    </location>
</feature>
<feature type="region of interest" description="Disordered" evidence="6">
    <location>
        <begin position="1"/>
        <end position="21"/>
    </location>
</feature>
<sequence length="814" mass="86278">MPWIAGQPEPDDTVGTTTRSVPRAPAIAGEAMSHRSPGRSASASAITPALTSAFTPTPAPASKFTGNSAGPSTAAHASTRAAPGLRHTARTASTFMHDAIVGSWHRCRSAGLDTETRPDPSLLTHGELSIRQEAAGDMLRSARPLLQSLYAQVATAGQVAVLCDAEGMILASLGNAAFLRDAERLALRPGACWSEVARGTNAIGTGIATGAAVRVHGNEHFIRRHHRLSCSAAPFHYADGSLAGLIDVSGPPERAPDDLLNRVCETSAIIEQQLFLAAWPNAHIIALHADPARLGMPDAQLLAVDRDGVILGISQLREAQSPLAAQALAQWCQDGLGRLVDSLQRGRSPQRLAEARVHAQLLRPAIERGAYGQHASTSGSGAWGVAGRTSEVRTSEAQTADPQGSNQRSGGGSDWLNNPSSSARGLDQQDTTAQPASSTAHSADEAARSSTAISPALPSSQATSPTPLPGLSQRLLDTAQRLLAADIPVLLHGETGTGKDVLAHWLHDHGPLAARPFVAINCAAIPESLIEAELFGYEEGAFTGARRKGMPGRLVEADGGILFLDEIGDMPLAMQTRLLRVLQDRVVQPLGGGRPRQANFRLICATHRDLPALVAAGSFREDLFYRINHYPLTLPPLRERPGLADIIDAVARRHHAHERNILLSPPLRQAFLHYAWPGNLRQLDNLVATLLALCDDGGTIHIEDLPVALFAEMRGGAMAPLVYEEESGKIGEETGSQTAANTTKPTRGKSLGAMRSDQTTSTAAQSDDREPDCDDLIRQHGGASAAARAMGLSRSTFYRRLRAQRAENNPSSGH</sequence>
<keyword evidence="4" id="KW-0238">DNA-binding</keyword>
<dbReference type="PROSITE" id="PS00676">
    <property type="entry name" value="SIGMA54_INTERACT_2"/>
    <property type="match status" value="1"/>
</dbReference>
<dbReference type="InterPro" id="IPR025944">
    <property type="entry name" value="Sigma_54_int_dom_CS"/>
</dbReference>
<keyword evidence="3" id="KW-0805">Transcription regulation</keyword>
<evidence type="ECO:0000256" key="1">
    <source>
        <dbReference type="ARBA" id="ARBA00022741"/>
    </source>
</evidence>
<keyword evidence="2" id="KW-0067">ATP-binding</keyword>
<keyword evidence="1" id="KW-0547">Nucleotide-binding</keyword>
<feature type="compositionally biased region" description="Polar residues" evidence="6">
    <location>
        <begin position="448"/>
        <end position="465"/>
    </location>
</feature>
<dbReference type="PANTHER" id="PTHR32071">
    <property type="entry name" value="TRANSCRIPTIONAL REGULATORY PROTEIN"/>
    <property type="match status" value="1"/>
</dbReference>
<evidence type="ECO:0000256" key="6">
    <source>
        <dbReference type="SAM" id="MobiDB-lite"/>
    </source>
</evidence>
<dbReference type="Pfam" id="PF00158">
    <property type="entry name" value="Sigma54_activat"/>
    <property type="match status" value="1"/>
</dbReference>
<proteinExistence type="predicted"/>
<feature type="compositionally biased region" description="Polar residues" evidence="6">
    <location>
        <begin position="734"/>
        <end position="745"/>
    </location>
</feature>
<accession>A0A5C0AXZ5</accession>
<dbReference type="InterPro" id="IPR025943">
    <property type="entry name" value="Sigma_54_int_dom_ATP-bd_2"/>
</dbReference>
<dbReference type="Pfam" id="PF25601">
    <property type="entry name" value="AAA_lid_14"/>
    <property type="match status" value="1"/>
</dbReference>
<dbReference type="SMART" id="SM00382">
    <property type="entry name" value="AAA"/>
    <property type="match status" value="1"/>
</dbReference>
<dbReference type="GO" id="GO:0006355">
    <property type="term" value="P:regulation of DNA-templated transcription"/>
    <property type="evidence" value="ECO:0007669"/>
    <property type="project" value="InterPro"/>
</dbReference>
<dbReference type="KEGG" id="pacr:FXN63_11025"/>
<dbReference type="GO" id="GO:0003677">
    <property type="term" value="F:DNA binding"/>
    <property type="evidence" value="ECO:0007669"/>
    <property type="project" value="UniProtKB-KW"/>
</dbReference>
<dbReference type="InterPro" id="IPR002078">
    <property type="entry name" value="Sigma_54_int"/>
</dbReference>